<accession>A0A1H2UU46</accession>
<keyword evidence="3" id="KW-1185">Reference proteome</keyword>
<keyword evidence="2" id="KW-0031">Aminopeptidase</keyword>
<dbReference type="EMBL" id="FNOK01000004">
    <property type="protein sequence ID" value="SDW59657.1"/>
    <property type="molecule type" value="Genomic_DNA"/>
</dbReference>
<dbReference type="SUPFAM" id="SSF56266">
    <property type="entry name" value="DmpA/ArgJ-like"/>
    <property type="match status" value="1"/>
</dbReference>
<dbReference type="PANTHER" id="PTHR36512">
    <property type="entry name" value="D-AMINOPEPTIDASE"/>
    <property type="match status" value="1"/>
</dbReference>
<dbReference type="GO" id="GO:0004177">
    <property type="term" value="F:aminopeptidase activity"/>
    <property type="evidence" value="ECO:0007669"/>
    <property type="project" value="UniProtKB-KW"/>
</dbReference>
<dbReference type="STRING" id="418495.SAMN05216215_100494"/>
<dbReference type="InterPro" id="IPR005321">
    <property type="entry name" value="Peptidase_S58_DmpA"/>
</dbReference>
<evidence type="ECO:0000313" key="2">
    <source>
        <dbReference type="EMBL" id="SDW59657.1"/>
    </source>
</evidence>
<dbReference type="AlphaFoldDB" id="A0A1H2UU46"/>
<sequence length="343" mass="35026">MLRSGGLDAIVDVDGVRVGHEQRLDEHWATGTSVVLVPEGATAAVDVRGGGPGTRETDVLEPSHLVQQVHGVVLTGGSAYGLAAADGVMRWLGERGHGVRVGADPSHVVPVVPGAVIFDVPMSDWGNRPDAGFGHRACENATRTEAREGNVGAGTGAVVGTVKGGIGTASAVLDDGTTVGALVAVNAAGSAIDPDTGLPWIPTPGLRPPDPAEVEAGRRLFGKRPGRHGPIERPLNTTIGVVATDLKLSKAECRRLAVAAQDGLARTVRPAHLLVDGDTMFALATGTGAALPAPGEPDWAARLDAVCAVAADVVARAIVRGVLAAEPVDEVTSYTELYPSARE</sequence>
<name>A0A1H2UU46_9PSEU</name>
<dbReference type="InterPro" id="IPR016117">
    <property type="entry name" value="ArgJ-like_dom_sf"/>
</dbReference>
<dbReference type="CDD" id="cd02252">
    <property type="entry name" value="nylC_like"/>
    <property type="match status" value="1"/>
</dbReference>
<reference evidence="3" key="1">
    <citation type="submission" date="2016-10" db="EMBL/GenBank/DDBJ databases">
        <authorList>
            <person name="Varghese N."/>
            <person name="Submissions S."/>
        </authorList>
    </citation>
    <scope>NUCLEOTIDE SEQUENCE [LARGE SCALE GENOMIC DNA]</scope>
    <source>
        <strain evidence="3">CGMCC 4.3530</strain>
    </source>
</reference>
<comment type="similarity">
    <text evidence="1">Belongs to the peptidase S58 family.</text>
</comment>
<dbReference type="Gene3D" id="3.60.70.12">
    <property type="entry name" value="L-amino peptidase D-ALA esterase/amidase"/>
    <property type="match status" value="1"/>
</dbReference>
<evidence type="ECO:0000256" key="1">
    <source>
        <dbReference type="ARBA" id="ARBA00007068"/>
    </source>
</evidence>
<gene>
    <name evidence="2" type="ORF">SAMN05216215_100494</name>
</gene>
<dbReference type="PANTHER" id="PTHR36512:SF3">
    <property type="entry name" value="BLR5678 PROTEIN"/>
    <property type="match status" value="1"/>
</dbReference>
<dbReference type="RefSeq" id="WP_093261946.1">
    <property type="nucleotide sequence ID" value="NZ_FNOK01000004.1"/>
</dbReference>
<keyword evidence="2" id="KW-0378">Hydrolase</keyword>
<dbReference type="Proteomes" id="UP000199529">
    <property type="component" value="Unassembled WGS sequence"/>
</dbReference>
<dbReference type="OrthoDB" id="9808347at2"/>
<proteinExistence type="inferred from homology"/>
<dbReference type="Pfam" id="PF03576">
    <property type="entry name" value="Peptidase_S58"/>
    <property type="match status" value="1"/>
</dbReference>
<evidence type="ECO:0000313" key="3">
    <source>
        <dbReference type="Proteomes" id="UP000199529"/>
    </source>
</evidence>
<protein>
    <submittedName>
        <fullName evidence="2">L-aminopeptidase/D-esterase</fullName>
    </submittedName>
</protein>
<organism evidence="2 3">
    <name type="scientific">Saccharopolyspora shandongensis</name>
    <dbReference type="NCBI Taxonomy" id="418495"/>
    <lineage>
        <taxon>Bacteria</taxon>
        <taxon>Bacillati</taxon>
        <taxon>Actinomycetota</taxon>
        <taxon>Actinomycetes</taxon>
        <taxon>Pseudonocardiales</taxon>
        <taxon>Pseudonocardiaceae</taxon>
        <taxon>Saccharopolyspora</taxon>
    </lineage>
</organism>
<keyword evidence="2" id="KW-0645">Protease</keyword>